<organism evidence="2 3">
    <name type="scientific">Coniochaeta pulveracea</name>
    <dbReference type="NCBI Taxonomy" id="177199"/>
    <lineage>
        <taxon>Eukaryota</taxon>
        <taxon>Fungi</taxon>
        <taxon>Dikarya</taxon>
        <taxon>Ascomycota</taxon>
        <taxon>Pezizomycotina</taxon>
        <taxon>Sordariomycetes</taxon>
        <taxon>Sordariomycetidae</taxon>
        <taxon>Coniochaetales</taxon>
        <taxon>Coniochaetaceae</taxon>
        <taxon>Coniochaeta</taxon>
    </lineage>
</organism>
<dbReference type="PANTHER" id="PTHR31591:SF7">
    <property type="entry name" value="DUF1749-DOMAIN-CONTAINING PROTEIN"/>
    <property type="match status" value="1"/>
</dbReference>
<dbReference type="EMBL" id="QVQW01000059">
    <property type="protein sequence ID" value="RKU42276.1"/>
    <property type="molecule type" value="Genomic_DNA"/>
</dbReference>
<feature type="region of interest" description="Disordered" evidence="1">
    <location>
        <begin position="1"/>
        <end position="42"/>
    </location>
</feature>
<feature type="compositionally biased region" description="Polar residues" evidence="1">
    <location>
        <begin position="30"/>
        <end position="42"/>
    </location>
</feature>
<gene>
    <name evidence="2" type="ORF">DL546_005708</name>
</gene>
<feature type="compositionally biased region" description="Basic and acidic residues" evidence="1">
    <location>
        <begin position="365"/>
        <end position="378"/>
    </location>
</feature>
<protein>
    <recommendedName>
        <fullName evidence="4">Dolichol-phosphate mannosyltransferase</fullName>
    </recommendedName>
</protein>
<dbReference type="InterPro" id="IPR029058">
    <property type="entry name" value="AB_hydrolase_fold"/>
</dbReference>
<feature type="region of interest" description="Disordered" evidence="1">
    <location>
        <begin position="353"/>
        <end position="378"/>
    </location>
</feature>
<dbReference type="AlphaFoldDB" id="A0A420Y313"/>
<keyword evidence="3" id="KW-1185">Reference proteome</keyword>
<comment type="caution">
    <text evidence="2">The sequence shown here is derived from an EMBL/GenBank/DDBJ whole genome shotgun (WGS) entry which is preliminary data.</text>
</comment>
<dbReference type="Gene3D" id="3.40.50.1820">
    <property type="entry name" value="alpha/beta hydrolase"/>
    <property type="match status" value="1"/>
</dbReference>
<name>A0A420Y313_9PEZI</name>
<dbReference type="Proteomes" id="UP000275385">
    <property type="component" value="Unassembled WGS sequence"/>
</dbReference>
<dbReference type="OrthoDB" id="10034502at2759"/>
<evidence type="ECO:0000313" key="3">
    <source>
        <dbReference type="Proteomes" id="UP000275385"/>
    </source>
</evidence>
<accession>A0A420Y313</accession>
<evidence type="ECO:0000256" key="1">
    <source>
        <dbReference type="SAM" id="MobiDB-lite"/>
    </source>
</evidence>
<dbReference type="PANTHER" id="PTHR31591">
    <property type="entry name" value="UPF0613 PROTEIN PB24D3.06C"/>
    <property type="match status" value="1"/>
</dbReference>
<proteinExistence type="predicted"/>
<sequence>MASSASNPVGQSQAPSLQASDNDKKLSAEGASTRSQHETISTNRSSSFNVIVHPYQSRRVPHTCLYELAPTTGGREAPPKHALLFIGGLGDGPHTVPMIRTVSKEMETATPDWSVFEVRLATSFDQWGFRSLEDDRVGIEDAVKFLHSGLGKEKVVLMGHSTGCQDCMVYAKSHTRPDHAQSGTPQIAGYILQAPVSDREYIEMCYHDQNMDLAKSLEYTLDNIRRSGEEAAKEQYMPKTLLPAEYRTAPITVYRWHSLTTLGGDDDWFTDTPDISSLGPVWSIFDHAPVLVLPSEKDECVPPYIRQDRKLRSWREACPEGKFSDLSGLVPGANHSVEQPEAQQWLTDRVTFNGKEYPPAAGSGHKTEEGGKEGKNEL</sequence>
<dbReference type="Pfam" id="PF08538">
    <property type="entry name" value="DUF1749"/>
    <property type="match status" value="1"/>
</dbReference>
<feature type="compositionally biased region" description="Polar residues" evidence="1">
    <location>
        <begin position="1"/>
        <end position="20"/>
    </location>
</feature>
<evidence type="ECO:0000313" key="2">
    <source>
        <dbReference type="EMBL" id="RKU42276.1"/>
    </source>
</evidence>
<reference evidence="2 3" key="1">
    <citation type="submission" date="2018-08" db="EMBL/GenBank/DDBJ databases">
        <title>Draft genome of the lignicolous fungus Coniochaeta pulveracea.</title>
        <authorList>
            <person name="Borstlap C.J."/>
            <person name="De Witt R.N."/>
            <person name="Botha A."/>
            <person name="Volschenk H."/>
        </authorList>
    </citation>
    <scope>NUCLEOTIDE SEQUENCE [LARGE SCALE GENOMIC DNA]</scope>
    <source>
        <strain evidence="2 3">CAB683</strain>
    </source>
</reference>
<dbReference type="InterPro" id="IPR013744">
    <property type="entry name" value="SidJ"/>
</dbReference>
<dbReference type="SUPFAM" id="SSF53474">
    <property type="entry name" value="alpha/beta-Hydrolases"/>
    <property type="match status" value="1"/>
</dbReference>
<evidence type="ECO:0008006" key="4">
    <source>
        <dbReference type="Google" id="ProtNLM"/>
    </source>
</evidence>